<dbReference type="EMBL" id="KZ819323">
    <property type="protein sequence ID" value="PWN22353.1"/>
    <property type="molecule type" value="Genomic_DNA"/>
</dbReference>
<evidence type="ECO:0000256" key="1">
    <source>
        <dbReference type="SAM" id="MobiDB-lite"/>
    </source>
</evidence>
<dbReference type="Proteomes" id="UP000245942">
    <property type="component" value="Unassembled WGS sequence"/>
</dbReference>
<reference evidence="2 3" key="1">
    <citation type="journal article" date="2018" name="Mol. Biol. Evol.">
        <title>Broad Genomic Sampling Reveals a Smut Pathogenic Ancestry of the Fungal Clade Ustilaginomycotina.</title>
        <authorList>
            <person name="Kijpornyongpan T."/>
            <person name="Mondo S.J."/>
            <person name="Barry K."/>
            <person name="Sandor L."/>
            <person name="Lee J."/>
            <person name="Lipzen A."/>
            <person name="Pangilinan J."/>
            <person name="LaButti K."/>
            <person name="Hainaut M."/>
            <person name="Henrissat B."/>
            <person name="Grigoriev I.V."/>
            <person name="Spatafora J.W."/>
            <person name="Aime M.C."/>
        </authorList>
    </citation>
    <scope>NUCLEOTIDE SEQUENCE [LARGE SCALE GENOMIC DNA]</scope>
    <source>
        <strain evidence="2 3">MCA 4718</strain>
    </source>
</reference>
<evidence type="ECO:0000313" key="2">
    <source>
        <dbReference type="EMBL" id="PWN22353.1"/>
    </source>
</evidence>
<proteinExistence type="predicted"/>
<evidence type="ECO:0000313" key="3">
    <source>
        <dbReference type="Proteomes" id="UP000245942"/>
    </source>
</evidence>
<dbReference type="RefSeq" id="XP_025349513.1">
    <property type="nucleotide sequence ID" value="XM_025494838.1"/>
</dbReference>
<accession>A0A316UDA7</accession>
<feature type="region of interest" description="Disordered" evidence="1">
    <location>
        <begin position="123"/>
        <end position="167"/>
    </location>
</feature>
<feature type="compositionally biased region" description="Polar residues" evidence="1">
    <location>
        <begin position="141"/>
        <end position="152"/>
    </location>
</feature>
<sequence length="189" mass="20633">MSVLPSLRSRTFSGSSDATTRRRQDPSWPCPGDTLSSVLPRAESMKCTDEEDAQETDDSLPRLSIASYDSTVGPYTSARTSFASTVASGPSPEGHSVAFLSPFQEGSLSVEPSTRHSDVIIRTSSSLTIRPQRPTRRSHSAESQQSSTPTHRNVSREDRQRASSSSGVVRYPVTDDWGKQFWVVIIDPG</sequence>
<dbReference type="GeneID" id="37016572"/>
<dbReference type="AlphaFoldDB" id="A0A316UDA7"/>
<feature type="compositionally biased region" description="Polar residues" evidence="1">
    <location>
        <begin position="8"/>
        <end position="18"/>
    </location>
</feature>
<organism evidence="2 3">
    <name type="scientific">Pseudomicrostroma glucosiphilum</name>
    <dbReference type="NCBI Taxonomy" id="1684307"/>
    <lineage>
        <taxon>Eukaryota</taxon>
        <taxon>Fungi</taxon>
        <taxon>Dikarya</taxon>
        <taxon>Basidiomycota</taxon>
        <taxon>Ustilaginomycotina</taxon>
        <taxon>Exobasidiomycetes</taxon>
        <taxon>Microstromatales</taxon>
        <taxon>Microstromatales incertae sedis</taxon>
        <taxon>Pseudomicrostroma</taxon>
    </lineage>
</organism>
<gene>
    <name evidence="2" type="ORF">BCV69DRAFT_311163</name>
</gene>
<protein>
    <submittedName>
        <fullName evidence="2">Uncharacterized protein</fullName>
    </submittedName>
</protein>
<keyword evidence="3" id="KW-1185">Reference proteome</keyword>
<name>A0A316UDA7_9BASI</name>
<feature type="region of interest" description="Disordered" evidence="1">
    <location>
        <begin position="1"/>
        <end position="64"/>
    </location>
</feature>
<feature type="compositionally biased region" description="Acidic residues" evidence="1">
    <location>
        <begin position="49"/>
        <end position="58"/>
    </location>
</feature>
<feature type="non-terminal residue" evidence="2">
    <location>
        <position position="189"/>
    </location>
</feature>